<keyword evidence="1" id="KW-0472">Membrane</keyword>
<dbReference type="AlphaFoldDB" id="A0ABD1IJ72"/>
<dbReference type="EMBL" id="JBEAFC010000002">
    <property type="protein sequence ID" value="KAL1567873.1"/>
    <property type="molecule type" value="Genomic_DNA"/>
</dbReference>
<reference evidence="2 3" key="1">
    <citation type="submission" date="2024-06" db="EMBL/GenBank/DDBJ databases">
        <title>A chromosome level genome sequence of Diviner's sage (Salvia divinorum).</title>
        <authorList>
            <person name="Ford S.A."/>
            <person name="Ro D.-K."/>
            <person name="Ness R.W."/>
            <person name="Phillips M.A."/>
        </authorList>
    </citation>
    <scope>NUCLEOTIDE SEQUENCE [LARGE SCALE GENOMIC DNA]</scope>
    <source>
        <strain evidence="2">SAF-2024a</strain>
        <tissue evidence="2">Leaf</tissue>
    </source>
</reference>
<evidence type="ECO:0000313" key="2">
    <source>
        <dbReference type="EMBL" id="KAL1567873.1"/>
    </source>
</evidence>
<keyword evidence="1" id="KW-0812">Transmembrane</keyword>
<comment type="caution">
    <text evidence="2">The sequence shown here is derived from an EMBL/GenBank/DDBJ whole genome shotgun (WGS) entry which is preliminary data.</text>
</comment>
<feature type="transmembrane region" description="Helical" evidence="1">
    <location>
        <begin position="21"/>
        <end position="43"/>
    </location>
</feature>
<sequence length="135" mass="15286">MVSVELHNLTMAKNSNSRRKATTFLSDGFIFAAAALLVFPLVWTDWSFFPTNPIPSLTFSTISAAAERCPNTATVPDPFYDPPEKSFYDDPELSYTIDSPPVKNWDEKRSAWLRQHTFDLHDPSTVQPLPFDYPA</sequence>
<keyword evidence="3" id="KW-1185">Reference proteome</keyword>
<evidence type="ECO:0000313" key="3">
    <source>
        <dbReference type="Proteomes" id="UP001567538"/>
    </source>
</evidence>
<dbReference type="GO" id="GO:0016740">
    <property type="term" value="F:transferase activity"/>
    <property type="evidence" value="ECO:0007669"/>
    <property type="project" value="UniProtKB-KW"/>
</dbReference>
<organism evidence="2 3">
    <name type="scientific">Salvia divinorum</name>
    <name type="common">Maria pastora</name>
    <name type="synonym">Diviner's sage</name>
    <dbReference type="NCBI Taxonomy" id="28513"/>
    <lineage>
        <taxon>Eukaryota</taxon>
        <taxon>Viridiplantae</taxon>
        <taxon>Streptophyta</taxon>
        <taxon>Embryophyta</taxon>
        <taxon>Tracheophyta</taxon>
        <taxon>Spermatophyta</taxon>
        <taxon>Magnoliopsida</taxon>
        <taxon>eudicotyledons</taxon>
        <taxon>Gunneridae</taxon>
        <taxon>Pentapetalae</taxon>
        <taxon>asterids</taxon>
        <taxon>lamiids</taxon>
        <taxon>Lamiales</taxon>
        <taxon>Lamiaceae</taxon>
        <taxon>Nepetoideae</taxon>
        <taxon>Mentheae</taxon>
        <taxon>Salviinae</taxon>
        <taxon>Salvia</taxon>
        <taxon>Salvia subgen. Calosphace</taxon>
    </lineage>
</organism>
<keyword evidence="1" id="KW-1133">Transmembrane helix</keyword>
<evidence type="ECO:0000256" key="1">
    <source>
        <dbReference type="SAM" id="Phobius"/>
    </source>
</evidence>
<protein>
    <submittedName>
        <fullName evidence="2">Galactosyl transferase GMA12/MNN10 family protein</fullName>
    </submittedName>
</protein>
<proteinExistence type="predicted"/>
<name>A0ABD1IJ72_SALDI</name>
<gene>
    <name evidence="2" type="ORF">AAHA92_03300</name>
</gene>
<dbReference type="Proteomes" id="UP001567538">
    <property type="component" value="Unassembled WGS sequence"/>
</dbReference>
<keyword evidence="2" id="KW-0808">Transferase</keyword>
<accession>A0ABD1IJ72</accession>